<feature type="transmembrane region" description="Helical" evidence="1">
    <location>
        <begin position="102"/>
        <end position="119"/>
    </location>
</feature>
<evidence type="ECO:0000313" key="2">
    <source>
        <dbReference type="EMBL" id="AEV25065.1"/>
    </source>
</evidence>
<accession>G8QGI6</accession>
<reference evidence="2 3" key="1">
    <citation type="journal article" date="2012" name="J. Bacteriol.">
        <title>Complete genome sequence of the anaerobic perchlorate-reducing bacterium Azospira suillum strain PS.</title>
        <authorList>
            <person name="Byrne-Bailey K.G."/>
            <person name="Coates J.D."/>
        </authorList>
    </citation>
    <scope>NUCLEOTIDE SEQUENCE [LARGE SCALE GENOMIC DNA]</scope>
    <source>
        <strain evidence="3">ATCC BAA-33 / DSM 13638 / PS</strain>
    </source>
</reference>
<feature type="transmembrane region" description="Helical" evidence="1">
    <location>
        <begin position="58"/>
        <end position="82"/>
    </location>
</feature>
<protein>
    <submittedName>
        <fullName evidence="2">Putative membrane protein</fullName>
    </submittedName>
</protein>
<evidence type="ECO:0000313" key="3">
    <source>
        <dbReference type="Proteomes" id="UP000005633"/>
    </source>
</evidence>
<dbReference type="RefSeq" id="WP_014235766.1">
    <property type="nucleotide sequence ID" value="NC_016616.1"/>
</dbReference>
<dbReference type="PIRSF" id="PIRSF020606">
    <property type="entry name" value="UCP020606"/>
    <property type="match status" value="1"/>
</dbReference>
<dbReference type="AlphaFoldDB" id="G8QGI6"/>
<dbReference type="InterPro" id="IPR058534">
    <property type="entry name" value="YjdF"/>
</dbReference>
<dbReference type="EMBL" id="CP003153">
    <property type="protein sequence ID" value="AEV25065.1"/>
    <property type="molecule type" value="Genomic_DNA"/>
</dbReference>
<keyword evidence="1" id="KW-1133">Transmembrane helix</keyword>
<organism evidence="2 3">
    <name type="scientific">Azospira oryzae (strain ATCC BAA-33 / DSM 13638 / PS)</name>
    <name type="common">Dechlorosoma suillum</name>
    <dbReference type="NCBI Taxonomy" id="640081"/>
    <lineage>
        <taxon>Bacteria</taxon>
        <taxon>Pseudomonadati</taxon>
        <taxon>Pseudomonadota</taxon>
        <taxon>Betaproteobacteria</taxon>
        <taxon>Rhodocyclales</taxon>
        <taxon>Rhodocyclaceae</taxon>
        <taxon>Azospira</taxon>
    </lineage>
</organism>
<sequence length="208" mass="23240">MTSSRTALLLLLAAATLALLGLTGYRPYDRATWLLEVLPVLIALPLLALTWRRYPLTTLLYVCIFIHGVILMVGGMYTYARVPVGFQVAEWLHLQRNPYDKLGHLFQGFAPALIAREILLRGAYVRGRKMLFFLVTCVVLAISATYELLEWWTALAFGQGADDFLGTQGDPWDTQSDMFCALLGALLAQLGLARWQDRQIAALPRPKA</sequence>
<gene>
    <name evidence="2" type="ordered locus">Dsui_0655</name>
</gene>
<feature type="transmembrane region" description="Helical" evidence="1">
    <location>
        <begin position="176"/>
        <end position="195"/>
    </location>
</feature>
<name>G8QGI6_AZOOP</name>
<feature type="transmembrane region" description="Helical" evidence="1">
    <location>
        <begin position="31"/>
        <end position="51"/>
    </location>
</feature>
<keyword evidence="1" id="KW-0472">Membrane</keyword>
<dbReference type="Proteomes" id="UP000005633">
    <property type="component" value="Chromosome"/>
</dbReference>
<proteinExistence type="predicted"/>
<dbReference type="OrthoDB" id="9786473at2"/>
<dbReference type="Pfam" id="PF09997">
    <property type="entry name" value="DUF2238"/>
    <property type="match status" value="1"/>
</dbReference>
<evidence type="ECO:0000256" key="1">
    <source>
        <dbReference type="SAM" id="Phobius"/>
    </source>
</evidence>
<dbReference type="HOGENOM" id="CLU_087528_0_0_4"/>
<dbReference type="InterPro" id="IPR014509">
    <property type="entry name" value="YjdF-like"/>
</dbReference>
<dbReference type="KEGG" id="dsu:Dsui_0655"/>
<keyword evidence="1" id="KW-0812">Transmembrane</keyword>
<dbReference type="eggNOG" id="COG3647">
    <property type="taxonomic scope" value="Bacteria"/>
</dbReference>
<feature type="transmembrane region" description="Helical" evidence="1">
    <location>
        <begin position="131"/>
        <end position="149"/>
    </location>
</feature>